<dbReference type="SUPFAM" id="SSF47769">
    <property type="entry name" value="SAM/Pointed domain"/>
    <property type="match status" value="1"/>
</dbReference>
<dbReference type="FunFam" id="1.10.150.50:FF:000084">
    <property type="entry name" value="EPS (Human endocytosis) related"/>
    <property type="match status" value="1"/>
</dbReference>
<evidence type="ECO:0000313" key="3">
    <source>
        <dbReference type="EMBL" id="KAG0711120.1"/>
    </source>
</evidence>
<dbReference type="Gene3D" id="1.10.150.50">
    <property type="entry name" value="Transcription Factor, Ets-1"/>
    <property type="match status" value="1"/>
</dbReference>
<comment type="caution">
    <text evidence="3">The sequence shown here is derived from an EMBL/GenBank/DDBJ whole genome shotgun (WGS) entry which is preliminary data.</text>
</comment>
<dbReference type="InterPro" id="IPR039801">
    <property type="entry name" value="EPS8-like"/>
</dbReference>
<gene>
    <name evidence="3" type="primary">Eps8_0</name>
    <name evidence="3" type="ORF">GWK47_021237</name>
</gene>
<evidence type="ECO:0000259" key="2">
    <source>
        <dbReference type="Pfam" id="PF18016"/>
    </source>
</evidence>
<dbReference type="EMBL" id="JACEEZ010023598">
    <property type="protein sequence ID" value="KAG0711120.1"/>
    <property type="molecule type" value="Genomic_DNA"/>
</dbReference>
<dbReference type="GO" id="GO:0035023">
    <property type="term" value="P:regulation of Rho protein signal transduction"/>
    <property type="evidence" value="ECO:0007669"/>
    <property type="project" value="TreeGrafter"/>
</dbReference>
<organism evidence="3 4">
    <name type="scientific">Chionoecetes opilio</name>
    <name type="common">Atlantic snow crab</name>
    <name type="synonym">Cancer opilio</name>
    <dbReference type="NCBI Taxonomy" id="41210"/>
    <lineage>
        <taxon>Eukaryota</taxon>
        <taxon>Metazoa</taxon>
        <taxon>Ecdysozoa</taxon>
        <taxon>Arthropoda</taxon>
        <taxon>Crustacea</taxon>
        <taxon>Multicrustacea</taxon>
        <taxon>Malacostraca</taxon>
        <taxon>Eumalacostraca</taxon>
        <taxon>Eucarida</taxon>
        <taxon>Decapoda</taxon>
        <taxon>Pleocyemata</taxon>
        <taxon>Brachyura</taxon>
        <taxon>Eubrachyura</taxon>
        <taxon>Majoidea</taxon>
        <taxon>Majidae</taxon>
        <taxon>Chionoecetes</taxon>
    </lineage>
</organism>
<evidence type="ECO:0000313" key="4">
    <source>
        <dbReference type="Proteomes" id="UP000770661"/>
    </source>
</evidence>
<dbReference type="GO" id="GO:0005886">
    <property type="term" value="C:plasma membrane"/>
    <property type="evidence" value="ECO:0007669"/>
    <property type="project" value="TreeGrafter"/>
</dbReference>
<dbReference type="GO" id="GO:0003779">
    <property type="term" value="F:actin binding"/>
    <property type="evidence" value="ECO:0007669"/>
    <property type="project" value="TreeGrafter"/>
</dbReference>
<dbReference type="InterPro" id="IPR013761">
    <property type="entry name" value="SAM/pointed_sf"/>
</dbReference>
<dbReference type="GO" id="GO:0016301">
    <property type="term" value="F:kinase activity"/>
    <property type="evidence" value="ECO:0007669"/>
    <property type="project" value="UniProtKB-KW"/>
</dbReference>
<name>A0A8J5CGV5_CHIOP</name>
<dbReference type="GO" id="GO:0007266">
    <property type="term" value="P:Rho protein signal transduction"/>
    <property type="evidence" value="ECO:0007669"/>
    <property type="project" value="TreeGrafter"/>
</dbReference>
<dbReference type="Pfam" id="PF18016">
    <property type="entry name" value="SAM_3"/>
    <property type="match status" value="1"/>
</dbReference>
<dbReference type="OrthoDB" id="4680325at2759"/>
<protein>
    <submittedName>
        <fullName evidence="3">Epidermal growth factor receptor kinase substrate 8</fullName>
    </submittedName>
</protein>
<accession>A0A8J5CGV5</accession>
<dbReference type="Proteomes" id="UP000770661">
    <property type="component" value="Unassembled WGS sequence"/>
</dbReference>
<dbReference type="PANTHER" id="PTHR12287">
    <property type="entry name" value="EPIDERMAL GROWTH FACTOR RECEPTOR KINASE SUBSTRATE EPS8-RELATED PROTEIN"/>
    <property type="match status" value="1"/>
</dbReference>
<dbReference type="PANTHER" id="PTHR12287:SF23">
    <property type="entry name" value="AROUSER, ISOFORM A-RELATED"/>
    <property type="match status" value="1"/>
</dbReference>
<dbReference type="AlphaFoldDB" id="A0A8J5CGV5"/>
<keyword evidence="3" id="KW-0675">Receptor</keyword>
<feature type="region of interest" description="Disordered" evidence="1">
    <location>
        <begin position="150"/>
        <end position="207"/>
    </location>
</feature>
<proteinExistence type="predicted"/>
<keyword evidence="3" id="KW-0418">Kinase</keyword>
<keyword evidence="3" id="KW-0808">Transferase</keyword>
<evidence type="ECO:0000256" key="1">
    <source>
        <dbReference type="SAM" id="MobiDB-lite"/>
    </source>
</evidence>
<reference evidence="3" key="1">
    <citation type="submission" date="2020-07" db="EMBL/GenBank/DDBJ databases">
        <title>The High-quality genome of the commercially important snow crab, Chionoecetes opilio.</title>
        <authorList>
            <person name="Jeong J.-H."/>
            <person name="Ryu S."/>
        </authorList>
    </citation>
    <scope>NUCLEOTIDE SEQUENCE</scope>
    <source>
        <strain evidence="3">MADBK_172401_WGS</strain>
        <tissue evidence="3">Digestive gland</tissue>
    </source>
</reference>
<feature type="domain" description="SAM" evidence="2">
    <location>
        <begin position="47"/>
        <end position="110"/>
    </location>
</feature>
<keyword evidence="4" id="KW-1185">Reference proteome</keyword>
<sequence length="207" mass="23488">MWSIRKVERKTGNVAARSTADLMNAELKMVLESFRRQRPHLEIVKTPDVYVSQKSSPGEVQSWLKIKGFSPRIMKQFDGVNGDSMFSLSKSKLEEYCGDKEGLRLYSQITVQRNVSGFKTARSSELRQILAKQRNKVDSDATDKAQTVEEDFGFLEDYDKSGYQTDSESEEESAASGGNPGTNTLKEQIKKQRKKIINQTFDEKASR</sequence>
<dbReference type="InterPro" id="IPR041418">
    <property type="entry name" value="SAM_3"/>
</dbReference>